<dbReference type="SUPFAM" id="SSF52833">
    <property type="entry name" value="Thioredoxin-like"/>
    <property type="match status" value="1"/>
</dbReference>
<dbReference type="FunFam" id="3.40.30.10:FF:000331">
    <property type="entry name" value="Glutathione S-transferase"/>
    <property type="match status" value="1"/>
</dbReference>
<dbReference type="InterPro" id="IPR010987">
    <property type="entry name" value="Glutathione-S-Trfase_C-like"/>
</dbReference>
<comment type="caution">
    <text evidence="3">The sequence shown here is derived from an EMBL/GenBank/DDBJ whole genome shotgun (WGS) entry which is preliminary data.</text>
</comment>
<evidence type="ECO:0000313" key="3">
    <source>
        <dbReference type="EMBL" id="MBJ3783346.1"/>
    </source>
</evidence>
<evidence type="ECO:0000259" key="2">
    <source>
        <dbReference type="PROSITE" id="PS50405"/>
    </source>
</evidence>
<dbReference type="PANTHER" id="PTHR44051">
    <property type="entry name" value="GLUTATHIONE S-TRANSFERASE-RELATED"/>
    <property type="match status" value="1"/>
</dbReference>
<dbReference type="SFLD" id="SFLDG00358">
    <property type="entry name" value="Main_(cytGST)"/>
    <property type="match status" value="1"/>
</dbReference>
<dbReference type="AlphaFoldDB" id="A0A934MKA5"/>
<dbReference type="Gene3D" id="1.20.1050.10">
    <property type="match status" value="1"/>
</dbReference>
<dbReference type="PANTHER" id="PTHR44051:SF8">
    <property type="entry name" value="GLUTATHIONE S-TRANSFERASE GSTA"/>
    <property type="match status" value="1"/>
</dbReference>
<dbReference type="SFLD" id="SFLDS00019">
    <property type="entry name" value="Glutathione_Transferase_(cytos"/>
    <property type="match status" value="1"/>
</dbReference>
<accession>A0A934MKA5</accession>
<dbReference type="CDD" id="cd03046">
    <property type="entry name" value="GST_N_GTT1_like"/>
    <property type="match status" value="1"/>
</dbReference>
<dbReference type="Pfam" id="PF02798">
    <property type="entry name" value="GST_N"/>
    <property type="match status" value="1"/>
</dbReference>
<dbReference type="Proteomes" id="UP000602124">
    <property type="component" value="Unassembled WGS sequence"/>
</dbReference>
<feature type="domain" description="GST N-terminal" evidence="1">
    <location>
        <begin position="8"/>
        <end position="87"/>
    </location>
</feature>
<sequence length="220" mass="24780">MTPILTVFKWSPDGGSGLARDMRVRWALEEVGQDYEVRFVTFKQMKEPEHRARQPFGQIPAYEEDGLRLFESGAIIHHLAQTHPGLLPADKAARARAVTWMFAAVSTVEPPIVEREQADFTDADQPWKHPARFAFLDDRIRARLADLSAYLGDRDWLDGDFSAGDLMMVLVLRRADPALVAEFPNLAAYVARAEARPAYQRAYAAQHALYGGKAPPMSEW</sequence>
<evidence type="ECO:0000259" key="1">
    <source>
        <dbReference type="PROSITE" id="PS50404"/>
    </source>
</evidence>
<dbReference type="InterPro" id="IPR036249">
    <property type="entry name" value="Thioredoxin-like_sf"/>
</dbReference>
<evidence type="ECO:0000313" key="4">
    <source>
        <dbReference type="Proteomes" id="UP000602124"/>
    </source>
</evidence>
<dbReference type="SUPFAM" id="SSF47616">
    <property type="entry name" value="GST C-terminal domain-like"/>
    <property type="match status" value="1"/>
</dbReference>
<dbReference type="Gene3D" id="3.40.30.10">
    <property type="entry name" value="Glutaredoxin"/>
    <property type="match status" value="1"/>
</dbReference>
<dbReference type="InterPro" id="IPR036282">
    <property type="entry name" value="Glutathione-S-Trfase_C_sf"/>
</dbReference>
<dbReference type="RefSeq" id="WP_198874587.1">
    <property type="nucleotide sequence ID" value="NZ_JAEKMH010000001.1"/>
</dbReference>
<dbReference type="PROSITE" id="PS50404">
    <property type="entry name" value="GST_NTER"/>
    <property type="match status" value="1"/>
</dbReference>
<proteinExistence type="predicted"/>
<dbReference type="CDD" id="cd03207">
    <property type="entry name" value="GST_C_8"/>
    <property type="match status" value="1"/>
</dbReference>
<dbReference type="PROSITE" id="PS50405">
    <property type="entry name" value="GST_CTER"/>
    <property type="match status" value="1"/>
</dbReference>
<name>A0A934MKA5_9HYPH</name>
<reference evidence="3" key="1">
    <citation type="submission" date="2020-12" db="EMBL/GenBank/DDBJ databases">
        <title>Devosia sp. MSA67 isolated from Mo River.</title>
        <authorList>
            <person name="Ma F."/>
            <person name="Zi Z."/>
        </authorList>
    </citation>
    <scope>NUCLEOTIDE SEQUENCE</scope>
    <source>
        <strain evidence="3">MSA67</strain>
    </source>
</reference>
<keyword evidence="4" id="KW-1185">Reference proteome</keyword>
<dbReference type="InterPro" id="IPR040079">
    <property type="entry name" value="Glutathione_S-Trfase"/>
</dbReference>
<dbReference type="EMBL" id="JAEKMH010000001">
    <property type="protein sequence ID" value="MBJ3783346.1"/>
    <property type="molecule type" value="Genomic_DNA"/>
</dbReference>
<protein>
    <submittedName>
        <fullName evidence="3">Glutathione S-transferase family protein</fullName>
    </submittedName>
</protein>
<gene>
    <name evidence="3" type="ORF">JEQ47_01320</name>
</gene>
<organism evidence="3 4">
    <name type="scientific">Devosia sediminis</name>
    <dbReference type="NCBI Taxonomy" id="2798801"/>
    <lineage>
        <taxon>Bacteria</taxon>
        <taxon>Pseudomonadati</taxon>
        <taxon>Pseudomonadota</taxon>
        <taxon>Alphaproteobacteria</taxon>
        <taxon>Hyphomicrobiales</taxon>
        <taxon>Devosiaceae</taxon>
        <taxon>Devosia</taxon>
    </lineage>
</organism>
<dbReference type="InterPro" id="IPR004045">
    <property type="entry name" value="Glutathione_S-Trfase_N"/>
</dbReference>
<feature type="domain" description="GST C-terminal" evidence="2">
    <location>
        <begin position="90"/>
        <end position="217"/>
    </location>
</feature>